<dbReference type="InterPro" id="IPR001763">
    <property type="entry name" value="Rhodanese-like_dom"/>
</dbReference>
<dbReference type="PROSITE" id="PS50206">
    <property type="entry name" value="RHODANESE_3"/>
    <property type="match status" value="1"/>
</dbReference>
<sequence>MIQRSRGGASVSSTQAVQMINHQGAVLLDVRSIEAFHGGHIPQARHAPLPDLEKKAASLAKDKPVILVCEMGRSAVGAATKLRALGFTAVSILDGGIKAWTTAGLPLTTK</sequence>
<dbReference type="InterPro" id="IPR036873">
    <property type="entry name" value="Rhodanese-like_dom_sf"/>
</dbReference>
<gene>
    <name evidence="2" type="ORF">KZZ10_04055</name>
</gene>
<dbReference type="Proteomes" id="UP000739565">
    <property type="component" value="Unassembled WGS sequence"/>
</dbReference>
<feature type="domain" description="Rhodanese" evidence="1">
    <location>
        <begin position="21"/>
        <end position="109"/>
    </location>
</feature>
<evidence type="ECO:0000313" key="3">
    <source>
        <dbReference type="Proteomes" id="UP000739565"/>
    </source>
</evidence>
<comment type="caution">
    <text evidence="2">The sequence shown here is derived from an EMBL/GenBank/DDBJ whole genome shotgun (WGS) entry which is preliminary data.</text>
</comment>
<reference evidence="2" key="1">
    <citation type="submission" date="2021-07" db="EMBL/GenBank/DDBJ databases">
        <title>New genus and species of the family Alcaligenaceae.</title>
        <authorList>
            <person name="Hahn M.W."/>
        </authorList>
    </citation>
    <scope>NUCLEOTIDE SEQUENCE</scope>
    <source>
        <strain evidence="2">LF4-65</strain>
    </source>
</reference>
<accession>A0A953N734</accession>
<organism evidence="2 3">
    <name type="scientific">Zwartia hollandica</name>
    <dbReference type="NCBI Taxonomy" id="324606"/>
    <lineage>
        <taxon>Bacteria</taxon>
        <taxon>Pseudomonadati</taxon>
        <taxon>Pseudomonadota</taxon>
        <taxon>Betaproteobacteria</taxon>
        <taxon>Burkholderiales</taxon>
        <taxon>Alcaligenaceae</taxon>
        <taxon>Zwartia</taxon>
    </lineage>
</organism>
<name>A0A953N734_9BURK</name>
<dbReference type="PANTHER" id="PTHR43031:SF1">
    <property type="entry name" value="PYRIDINE NUCLEOTIDE-DISULPHIDE OXIDOREDUCTASE"/>
    <property type="match status" value="1"/>
</dbReference>
<protein>
    <submittedName>
        <fullName evidence="2">Rhodanese-like domain-containing protein</fullName>
    </submittedName>
</protein>
<dbReference type="SMART" id="SM00450">
    <property type="entry name" value="RHOD"/>
    <property type="match status" value="1"/>
</dbReference>
<dbReference type="CDD" id="cd00158">
    <property type="entry name" value="RHOD"/>
    <property type="match status" value="1"/>
</dbReference>
<dbReference type="SUPFAM" id="SSF52821">
    <property type="entry name" value="Rhodanese/Cell cycle control phosphatase"/>
    <property type="match status" value="1"/>
</dbReference>
<dbReference type="AlphaFoldDB" id="A0A953N734"/>
<dbReference type="EMBL" id="JAHXRI010000006">
    <property type="protein sequence ID" value="MBZ1349810.1"/>
    <property type="molecule type" value="Genomic_DNA"/>
</dbReference>
<evidence type="ECO:0000259" key="1">
    <source>
        <dbReference type="PROSITE" id="PS50206"/>
    </source>
</evidence>
<dbReference type="Gene3D" id="3.40.250.10">
    <property type="entry name" value="Rhodanese-like domain"/>
    <property type="match status" value="1"/>
</dbReference>
<proteinExistence type="predicted"/>
<dbReference type="Pfam" id="PF00581">
    <property type="entry name" value="Rhodanese"/>
    <property type="match status" value="1"/>
</dbReference>
<evidence type="ECO:0000313" key="2">
    <source>
        <dbReference type="EMBL" id="MBZ1349810.1"/>
    </source>
</evidence>
<keyword evidence="3" id="KW-1185">Reference proteome</keyword>
<dbReference type="InterPro" id="IPR050229">
    <property type="entry name" value="GlpE_sulfurtransferase"/>
</dbReference>
<dbReference type="PANTHER" id="PTHR43031">
    <property type="entry name" value="FAD-DEPENDENT OXIDOREDUCTASE"/>
    <property type="match status" value="1"/>
</dbReference>